<keyword evidence="2" id="KW-1003">Cell membrane</keyword>
<comment type="subcellular location">
    <subcellularLocation>
        <location evidence="1">Cell inner membrane</location>
        <topology evidence="1">Peripheral membrane protein</topology>
        <orientation evidence="1">Cytoplasmic side</orientation>
    </subcellularLocation>
</comment>
<sequence>MKATEAHSKSEHILYDAERIENPEASYFEVEHWRKRDALTGSAEGRGTTVFVQLAGEEYVLRHYRRGGMIARLVDDRYFWTGLAQTRAWREWHLLAELWKRDLPVPQPVAARVSRQGLLYRADILLGKIPETQTLADVLMNAALDAIFWKKLGQCLKKFHYQGVFHADLNARNILLDGQGSFYLIDFDRGELRQPQRSWQQANCLRLKCSLDKFSEQAARSQGHFYFNEADWSVLLKAYEGNN</sequence>
<dbReference type="InterPro" id="IPR022826">
    <property type="entry name" value="KDO_kinase"/>
</dbReference>
<dbReference type="EC" id="2.7.1.-" evidence="10"/>
<gene>
    <name evidence="10" type="ORF">MNBD_GAMMA25-48</name>
</gene>
<dbReference type="Gene3D" id="1.10.510.10">
    <property type="entry name" value="Transferase(Phosphotransferase) domain 1"/>
    <property type="match status" value="1"/>
</dbReference>
<evidence type="ECO:0000256" key="6">
    <source>
        <dbReference type="ARBA" id="ARBA00022777"/>
    </source>
</evidence>
<evidence type="ECO:0000256" key="5">
    <source>
        <dbReference type="ARBA" id="ARBA00022741"/>
    </source>
</evidence>
<proteinExistence type="inferred from homology"/>
<evidence type="ECO:0000256" key="2">
    <source>
        <dbReference type="ARBA" id="ARBA00022475"/>
    </source>
</evidence>
<dbReference type="EMBL" id="UOFY01000047">
    <property type="protein sequence ID" value="VAX10274.1"/>
    <property type="molecule type" value="Genomic_DNA"/>
</dbReference>
<dbReference type="GO" id="GO:0016301">
    <property type="term" value="F:kinase activity"/>
    <property type="evidence" value="ECO:0007669"/>
    <property type="project" value="UniProtKB-KW"/>
</dbReference>
<dbReference type="NCBIfam" id="NF002475">
    <property type="entry name" value="PRK01723.1"/>
    <property type="match status" value="1"/>
</dbReference>
<dbReference type="SUPFAM" id="SSF56112">
    <property type="entry name" value="Protein kinase-like (PK-like)"/>
    <property type="match status" value="1"/>
</dbReference>
<keyword evidence="7" id="KW-0067">ATP-binding</keyword>
<evidence type="ECO:0000313" key="10">
    <source>
        <dbReference type="EMBL" id="VAX10274.1"/>
    </source>
</evidence>
<dbReference type="Pfam" id="PF06293">
    <property type="entry name" value="Kdo"/>
    <property type="match status" value="1"/>
</dbReference>
<evidence type="ECO:0000256" key="1">
    <source>
        <dbReference type="ARBA" id="ARBA00004515"/>
    </source>
</evidence>
<dbReference type="AlphaFoldDB" id="A0A3B1BEG4"/>
<evidence type="ECO:0000256" key="8">
    <source>
        <dbReference type="ARBA" id="ARBA00022985"/>
    </source>
</evidence>
<protein>
    <submittedName>
        <fullName evidence="10">3-deoxy-D-manno-octulosonic acid kinase</fullName>
        <ecNumber evidence="10">2.7.1.-</ecNumber>
    </submittedName>
</protein>
<organism evidence="10">
    <name type="scientific">hydrothermal vent metagenome</name>
    <dbReference type="NCBI Taxonomy" id="652676"/>
    <lineage>
        <taxon>unclassified sequences</taxon>
        <taxon>metagenomes</taxon>
        <taxon>ecological metagenomes</taxon>
    </lineage>
</organism>
<dbReference type="GO" id="GO:0005886">
    <property type="term" value="C:plasma membrane"/>
    <property type="evidence" value="ECO:0007669"/>
    <property type="project" value="UniProtKB-SubCell"/>
</dbReference>
<accession>A0A3B1BEG4</accession>
<keyword evidence="3" id="KW-0997">Cell inner membrane</keyword>
<keyword evidence="5" id="KW-0547">Nucleotide-binding</keyword>
<evidence type="ECO:0000256" key="9">
    <source>
        <dbReference type="ARBA" id="ARBA00023136"/>
    </source>
</evidence>
<evidence type="ECO:0000256" key="7">
    <source>
        <dbReference type="ARBA" id="ARBA00022840"/>
    </source>
</evidence>
<keyword evidence="4 10" id="KW-0808">Transferase</keyword>
<evidence type="ECO:0000256" key="4">
    <source>
        <dbReference type="ARBA" id="ARBA00022679"/>
    </source>
</evidence>
<name>A0A3B1BEG4_9ZZZZ</name>
<evidence type="ECO:0000256" key="3">
    <source>
        <dbReference type="ARBA" id="ARBA00022519"/>
    </source>
</evidence>
<dbReference type="GO" id="GO:0005524">
    <property type="term" value="F:ATP binding"/>
    <property type="evidence" value="ECO:0007669"/>
    <property type="project" value="UniProtKB-KW"/>
</dbReference>
<dbReference type="HAMAP" id="MF_00521">
    <property type="entry name" value="KDO_kinase"/>
    <property type="match status" value="1"/>
</dbReference>
<dbReference type="GO" id="GO:0016773">
    <property type="term" value="F:phosphotransferase activity, alcohol group as acceptor"/>
    <property type="evidence" value="ECO:0007669"/>
    <property type="project" value="InterPro"/>
</dbReference>
<keyword evidence="8" id="KW-0448">Lipopolysaccharide biosynthesis</keyword>
<dbReference type="InterPro" id="IPR011009">
    <property type="entry name" value="Kinase-like_dom_sf"/>
</dbReference>
<keyword evidence="6 10" id="KW-0418">Kinase</keyword>
<reference evidence="10" key="1">
    <citation type="submission" date="2018-06" db="EMBL/GenBank/DDBJ databases">
        <authorList>
            <person name="Zhirakovskaya E."/>
        </authorList>
    </citation>
    <scope>NUCLEOTIDE SEQUENCE</scope>
</reference>
<keyword evidence="9" id="KW-0472">Membrane</keyword>
<dbReference type="GO" id="GO:0009103">
    <property type="term" value="P:lipopolysaccharide biosynthetic process"/>
    <property type="evidence" value="ECO:0007669"/>
    <property type="project" value="UniProtKB-KW"/>
</dbReference>